<dbReference type="EMBL" id="WJXA01000011">
    <property type="protein sequence ID" value="KAF7127636.1"/>
    <property type="molecule type" value="Genomic_DNA"/>
</dbReference>
<feature type="compositionally biased region" description="Low complexity" evidence="1">
    <location>
        <begin position="209"/>
        <end position="221"/>
    </location>
</feature>
<dbReference type="AlphaFoldDB" id="A0A834G7M2"/>
<evidence type="ECO:0000313" key="2">
    <source>
        <dbReference type="EMBL" id="KAF7127636.1"/>
    </source>
</evidence>
<sequence length="228" mass="24834">MKKCRFPKLRDSLRNLPPQITLCQHNKPSRAERLNVDEGLGLLQGYREKCIHLCLGVTIGPSAAAELPAQQRSDSHRVSPISDEALRDVANDVNLESPSNDINSISTQGLESIVEDSMGLLSLFQEAEDKGVKSQGDKTLSRIAPMVTNPMKPINEGRVTWNEPIVLDSGNNIRASQVVGINIMVNFWPKEVNGKNRSQPVGEGMDLIESSGTSVSSEVSGYIADTPD</sequence>
<keyword evidence="3" id="KW-1185">Reference proteome</keyword>
<organism evidence="2 3">
    <name type="scientific">Rhododendron simsii</name>
    <name type="common">Sims's rhododendron</name>
    <dbReference type="NCBI Taxonomy" id="118357"/>
    <lineage>
        <taxon>Eukaryota</taxon>
        <taxon>Viridiplantae</taxon>
        <taxon>Streptophyta</taxon>
        <taxon>Embryophyta</taxon>
        <taxon>Tracheophyta</taxon>
        <taxon>Spermatophyta</taxon>
        <taxon>Magnoliopsida</taxon>
        <taxon>eudicotyledons</taxon>
        <taxon>Gunneridae</taxon>
        <taxon>Pentapetalae</taxon>
        <taxon>asterids</taxon>
        <taxon>Ericales</taxon>
        <taxon>Ericaceae</taxon>
        <taxon>Ericoideae</taxon>
        <taxon>Rhodoreae</taxon>
        <taxon>Rhododendron</taxon>
    </lineage>
</organism>
<name>A0A834G7M2_RHOSS</name>
<accession>A0A834G7M2</accession>
<proteinExistence type="predicted"/>
<feature type="region of interest" description="Disordered" evidence="1">
    <location>
        <begin position="197"/>
        <end position="228"/>
    </location>
</feature>
<dbReference type="Proteomes" id="UP000626092">
    <property type="component" value="Unassembled WGS sequence"/>
</dbReference>
<protein>
    <submittedName>
        <fullName evidence="2">Uncharacterized protein</fullName>
    </submittedName>
</protein>
<gene>
    <name evidence="2" type="ORF">RHSIM_Rhsim11G0056900</name>
</gene>
<comment type="caution">
    <text evidence="2">The sequence shown here is derived from an EMBL/GenBank/DDBJ whole genome shotgun (WGS) entry which is preliminary data.</text>
</comment>
<reference evidence="2" key="1">
    <citation type="submission" date="2019-11" db="EMBL/GenBank/DDBJ databases">
        <authorList>
            <person name="Liu Y."/>
            <person name="Hou J."/>
            <person name="Li T.-Q."/>
            <person name="Guan C.-H."/>
            <person name="Wu X."/>
            <person name="Wu H.-Z."/>
            <person name="Ling F."/>
            <person name="Zhang R."/>
            <person name="Shi X.-G."/>
            <person name="Ren J.-P."/>
            <person name="Chen E.-F."/>
            <person name="Sun J.-M."/>
        </authorList>
    </citation>
    <scope>NUCLEOTIDE SEQUENCE</scope>
    <source>
        <strain evidence="2">Adult_tree_wgs_1</strain>
        <tissue evidence="2">Leaves</tissue>
    </source>
</reference>
<evidence type="ECO:0000256" key="1">
    <source>
        <dbReference type="SAM" id="MobiDB-lite"/>
    </source>
</evidence>
<evidence type="ECO:0000313" key="3">
    <source>
        <dbReference type="Proteomes" id="UP000626092"/>
    </source>
</evidence>